<dbReference type="SUPFAM" id="SSF51110">
    <property type="entry name" value="alpha-D-mannose-specific plant lectins"/>
    <property type="match status" value="1"/>
</dbReference>
<gene>
    <name evidence="6" type="ORF">J5N97_011861</name>
</gene>
<dbReference type="Pfam" id="PF00954">
    <property type="entry name" value="S_locus_glycop"/>
    <property type="match status" value="1"/>
</dbReference>
<dbReference type="InterPro" id="IPR020635">
    <property type="entry name" value="Tyr_kinase_cat_dom"/>
</dbReference>
<keyword evidence="1" id="KW-0732">Signal</keyword>
<feature type="domain" description="Bulb-type lectin" evidence="4">
    <location>
        <begin position="395"/>
        <end position="515"/>
    </location>
</feature>
<dbReference type="PROSITE" id="PS50011">
    <property type="entry name" value="PROTEIN_KINASE_DOM"/>
    <property type="match status" value="1"/>
</dbReference>
<comment type="caution">
    <text evidence="6">The sequence shown here is derived from an EMBL/GenBank/DDBJ whole genome shotgun (WGS) entry which is preliminary data.</text>
</comment>
<evidence type="ECO:0000256" key="1">
    <source>
        <dbReference type="ARBA" id="ARBA00022729"/>
    </source>
</evidence>
<dbReference type="GO" id="GO:0005524">
    <property type="term" value="F:ATP binding"/>
    <property type="evidence" value="ECO:0007669"/>
    <property type="project" value="InterPro"/>
</dbReference>
<dbReference type="Pfam" id="PF01453">
    <property type="entry name" value="B_lectin"/>
    <property type="match status" value="1"/>
</dbReference>
<dbReference type="OrthoDB" id="780437at2759"/>
<dbReference type="PROSITE" id="PS50948">
    <property type="entry name" value="PAN"/>
    <property type="match status" value="1"/>
</dbReference>
<evidence type="ECO:0000313" key="6">
    <source>
        <dbReference type="EMBL" id="KAJ0983606.1"/>
    </source>
</evidence>
<keyword evidence="2" id="KW-1015">Disulfide bond</keyword>
<dbReference type="InterPro" id="IPR000858">
    <property type="entry name" value="S_locus_glycoprot_dom"/>
</dbReference>
<dbReference type="Pfam" id="PF07714">
    <property type="entry name" value="PK_Tyr_Ser-Thr"/>
    <property type="match status" value="1"/>
</dbReference>
<dbReference type="InterPro" id="IPR001245">
    <property type="entry name" value="Ser-Thr/Tyr_kinase_cat_dom"/>
</dbReference>
<proteinExistence type="predicted"/>
<dbReference type="InterPro" id="IPR011009">
    <property type="entry name" value="Kinase-like_dom_sf"/>
</dbReference>
<dbReference type="SUPFAM" id="SSF56112">
    <property type="entry name" value="Protein kinase-like (PK-like)"/>
    <property type="match status" value="1"/>
</dbReference>
<dbReference type="InterPro" id="IPR036426">
    <property type="entry name" value="Bulb-type_lectin_dom_sf"/>
</dbReference>
<dbReference type="EMBL" id="JAGGNH010000002">
    <property type="protein sequence ID" value="KAJ0983606.1"/>
    <property type="molecule type" value="Genomic_DNA"/>
</dbReference>
<name>A0A9D5D1V8_9LILI</name>
<evidence type="ECO:0000313" key="7">
    <source>
        <dbReference type="Proteomes" id="UP001085076"/>
    </source>
</evidence>
<reference evidence="6" key="1">
    <citation type="submission" date="2021-03" db="EMBL/GenBank/DDBJ databases">
        <authorList>
            <person name="Li Z."/>
            <person name="Yang C."/>
        </authorList>
    </citation>
    <scope>NUCLEOTIDE SEQUENCE</scope>
    <source>
        <strain evidence="6">Dzin_1.0</strain>
        <tissue evidence="6">Leaf</tissue>
    </source>
</reference>
<feature type="domain" description="Protein kinase" evidence="3">
    <location>
        <begin position="271"/>
        <end position="600"/>
    </location>
</feature>
<dbReference type="GO" id="GO:0051707">
    <property type="term" value="P:response to other organism"/>
    <property type="evidence" value="ECO:0007669"/>
    <property type="project" value="UniProtKB-ARBA"/>
</dbReference>
<accession>A0A9D5D1V8</accession>
<evidence type="ECO:0000256" key="2">
    <source>
        <dbReference type="ARBA" id="ARBA00023157"/>
    </source>
</evidence>
<dbReference type="SMART" id="SM00108">
    <property type="entry name" value="B_lectin"/>
    <property type="match status" value="1"/>
</dbReference>
<sequence length="600" mass="66555">MDLQRAGPHLILWFGSAKKWVSGPLLDVSGFTNTPELSTLNGFTYWYNYSMDEVYYMFGPQNPKSLSRWTANQFGKVERLLWNESISTWNLVLNLPKSQCDEYSQCGPYGLCDLNSSPICSCLRGFRPKTQQEWDQRDLSSGCVRLTALDCKNRTVGFMTVTHTSLPDTAMATCFHTTISLDECRQKCLTNCSCTGYASADIYGRGCIIWVSELVGVGTVSYGRREVYVRLASADLASIAHHQHEKDIRGDDELELPQLQWSTVMAATGNFAAENILGKGGFGPVYKGKLEGKEIAVKRLSRNSTQGVDEFKNEVILIAKLQHRNLVKAFFGYCIQGEERMLIYEYMPNGSLDAFLFAGKIDLYVRLAVADLVQVIIEAAQNNSSIRKENCKWTRDTITPATPLVDGETLVSAGGSFVLGFFTPANSHNRYVGLWFNQISVQTIVWVANRQHPVPDTTGTLKLTSDGNLIITNRNSTIFWSSATSGVTTPVAKFLGNGNLVVTEASTITNGSFAWQSFDHPTDSLLPGMKLGVDLRTGLNRNLTAWKSESDPSPGDYVLSVDIRGDPQITAWAGTARKWRSGPWNGEAFTGAPEMKTFRW</sequence>
<evidence type="ECO:0000259" key="3">
    <source>
        <dbReference type="PROSITE" id="PS50011"/>
    </source>
</evidence>
<dbReference type="SMART" id="SM00219">
    <property type="entry name" value="TyrKc"/>
    <property type="match status" value="1"/>
</dbReference>
<dbReference type="InterPro" id="IPR001480">
    <property type="entry name" value="Bulb-type_lectin_dom"/>
</dbReference>
<dbReference type="Pfam" id="PF08276">
    <property type="entry name" value="PAN_2"/>
    <property type="match status" value="1"/>
</dbReference>
<dbReference type="AlphaFoldDB" id="A0A9D5D1V8"/>
<organism evidence="6 7">
    <name type="scientific">Dioscorea zingiberensis</name>
    <dbReference type="NCBI Taxonomy" id="325984"/>
    <lineage>
        <taxon>Eukaryota</taxon>
        <taxon>Viridiplantae</taxon>
        <taxon>Streptophyta</taxon>
        <taxon>Embryophyta</taxon>
        <taxon>Tracheophyta</taxon>
        <taxon>Spermatophyta</taxon>
        <taxon>Magnoliopsida</taxon>
        <taxon>Liliopsida</taxon>
        <taxon>Dioscoreales</taxon>
        <taxon>Dioscoreaceae</taxon>
        <taxon>Dioscorea</taxon>
    </lineage>
</organism>
<reference evidence="6" key="2">
    <citation type="journal article" date="2022" name="Hortic Res">
        <title>The genome of Dioscorea zingiberensis sheds light on the biosynthesis, origin and evolution of the medicinally important diosgenin saponins.</title>
        <authorList>
            <person name="Li Y."/>
            <person name="Tan C."/>
            <person name="Li Z."/>
            <person name="Guo J."/>
            <person name="Li S."/>
            <person name="Chen X."/>
            <person name="Wang C."/>
            <person name="Dai X."/>
            <person name="Yang H."/>
            <person name="Song W."/>
            <person name="Hou L."/>
            <person name="Xu J."/>
            <person name="Tong Z."/>
            <person name="Xu A."/>
            <person name="Yuan X."/>
            <person name="Wang W."/>
            <person name="Yang Q."/>
            <person name="Chen L."/>
            <person name="Sun Z."/>
            <person name="Wang K."/>
            <person name="Pan B."/>
            <person name="Chen J."/>
            <person name="Bao Y."/>
            <person name="Liu F."/>
            <person name="Qi X."/>
            <person name="Gang D.R."/>
            <person name="Wen J."/>
            <person name="Li J."/>
        </authorList>
    </citation>
    <scope>NUCLEOTIDE SEQUENCE</scope>
    <source>
        <strain evidence="6">Dzin_1.0</strain>
    </source>
</reference>
<dbReference type="GO" id="GO:0004713">
    <property type="term" value="F:protein tyrosine kinase activity"/>
    <property type="evidence" value="ECO:0007669"/>
    <property type="project" value="InterPro"/>
</dbReference>
<feature type="domain" description="Apple" evidence="5">
    <location>
        <begin position="151"/>
        <end position="233"/>
    </location>
</feature>
<dbReference type="SMART" id="SM00473">
    <property type="entry name" value="PAN_AP"/>
    <property type="match status" value="1"/>
</dbReference>
<dbReference type="CDD" id="cd00028">
    <property type="entry name" value="B_lectin"/>
    <property type="match status" value="1"/>
</dbReference>
<dbReference type="Gene3D" id="3.30.200.20">
    <property type="entry name" value="Phosphorylase Kinase, domain 1"/>
    <property type="match status" value="1"/>
</dbReference>
<dbReference type="PROSITE" id="PS50927">
    <property type="entry name" value="BULB_LECTIN"/>
    <property type="match status" value="1"/>
</dbReference>
<dbReference type="FunFam" id="3.30.200.20:FF:001238">
    <property type="entry name" value="Os08g0179000 protein"/>
    <property type="match status" value="1"/>
</dbReference>
<dbReference type="PANTHER" id="PTHR32444">
    <property type="entry name" value="BULB-TYPE LECTIN DOMAIN-CONTAINING PROTEIN"/>
    <property type="match status" value="1"/>
</dbReference>
<protein>
    <submittedName>
        <fullName evidence="6">Uncharacterized protein</fullName>
    </submittedName>
</protein>
<evidence type="ECO:0000259" key="5">
    <source>
        <dbReference type="PROSITE" id="PS50948"/>
    </source>
</evidence>
<dbReference type="FunFam" id="2.90.10.10:FF:000001">
    <property type="entry name" value="G-type lectin S-receptor-like serine/threonine-protein kinase"/>
    <property type="match status" value="1"/>
</dbReference>
<dbReference type="InterPro" id="IPR000719">
    <property type="entry name" value="Prot_kinase_dom"/>
</dbReference>
<dbReference type="InterPro" id="IPR003609">
    <property type="entry name" value="Pan_app"/>
</dbReference>
<dbReference type="Proteomes" id="UP001085076">
    <property type="component" value="Miscellaneous, Linkage group lg02"/>
</dbReference>
<dbReference type="PANTHER" id="PTHR32444:SF183">
    <property type="entry name" value="APPLE DOMAIN-CONTAINING PROTEIN"/>
    <property type="match status" value="1"/>
</dbReference>
<dbReference type="CDD" id="cd01098">
    <property type="entry name" value="PAN_AP_plant"/>
    <property type="match status" value="1"/>
</dbReference>
<dbReference type="GO" id="GO:0048544">
    <property type="term" value="P:recognition of pollen"/>
    <property type="evidence" value="ECO:0007669"/>
    <property type="project" value="InterPro"/>
</dbReference>
<dbReference type="Gene3D" id="2.90.10.10">
    <property type="entry name" value="Bulb-type lectin domain"/>
    <property type="match status" value="1"/>
</dbReference>
<keyword evidence="7" id="KW-1185">Reference proteome</keyword>
<evidence type="ECO:0000259" key="4">
    <source>
        <dbReference type="PROSITE" id="PS50927"/>
    </source>
</evidence>